<protein>
    <submittedName>
        <fullName evidence="1">Uncharacterized protein</fullName>
    </submittedName>
</protein>
<gene>
    <name evidence="1" type="ORF">DPMN_043044</name>
</gene>
<sequence>MAALKIDDANIEILAEQNREILVQDMGFPITDVKTALFELVQHDVDDIILRLDVMKERKQLENNLKETHVPLDPREPLLEENQRLNDMLMCHLCHNNPVNALFLPCTHHNRVNGLSYGKTHHVKKSLQLFKKGMPFFAINTKSKLGTGSVQYEGSVAERSTSGLRRWFKAPVSSEAWVQIPPLPHF</sequence>
<reference evidence="1" key="1">
    <citation type="journal article" date="2019" name="bioRxiv">
        <title>The Genome of the Zebra Mussel, Dreissena polymorpha: A Resource for Invasive Species Research.</title>
        <authorList>
            <person name="McCartney M.A."/>
            <person name="Auch B."/>
            <person name="Kono T."/>
            <person name="Mallez S."/>
            <person name="Zhang Y."/>
            <person name="Obille A."/>
            <person name="Becker A."/>
            <person name="Abrahante J.E."/>
            <person name="Garbe J."/>
            <person name="Badalamenti J.P."/>
            <person name="Herman A."/>
            <person name="Mangelson H."/>
            <person name="Liachko I."/>
            <person name="Sullivan S."/>
            <person name="Sone E.D."/>
            <person name="Koren S."/>
            <person name="Silverstein K.A.T."/>
            <person name="Beckman K.B."/>
            <person name="Gohl D.M."/>
        </authorList>
    </citation>
    <scope>NUCLEOTIDE SEQUENCE</scope>
    <source>
        <strain evidence="1">Duluth1</strain>
        <tissue evidence="1">Whole animal</tissue>
    </source>
</reference>
<comment type="caution">
    <text evidence="1">The sequence shown here is derived from an EMBL/GenBank/DDBJ whole genome shotgun (WGS) entry which is preliminary data.</text>
</comment>
<evidence type="ECO:0000313" key="1">
    <source>
        <dbReference type="EMBL" id="KAH3736475.1"/>
    </source>
</evidence>
<organism evidence="1 2">
    <name type="scientific">Dreissena polymorpha</name>
    <name type="common">Zebra mussel</name>
    <name type="synonym">Mytilus polymorpha</name>
    <dbReference type="NCBI Taxonomy" id="45954"/>
    <lineage>
        <taxon>Eukaryota</taxon>
        <taxon>Metazoa</taxon>
        <taxon>Spiralia</taxon>
        <taxon>Lophotrochozoa</taxon>
        <taxon>Mollusca</taxon>
        <taxon>Bivalvia</taxon>
        <taxon>Autobranchia</taxon>
        <taxon>Heteroconchia</taxon>
        <taxon>Euheterodonta</taxon>
        <taxon>Imparidentia</taxon>
        <taxon>Neoheterodontei</taxon>
        <taxon>Myida</taxon>
        <taxon>Dreissenoidea</taxon>
        <taxon>Dreissenidae</taxon>
        <taxon>Dreissena</taxon>
    </lineage>
</organism>
<reference evidence="1" key="2">
    <citation type="submission" date="2020-11" db="EMBL/GenBank/DDBJ databases">
        <authorList>
            <person name="McCartney M.A."/>
            <person name="Auch B."/>
            <person name="Kono T."/>
            <person name="Mallez S."/>
            <person name="Becker A."/>
            <person name="Gohl D.M."/>
            <person name="Silverstein K.A.T."/>
            <person name="Koren S."/>
            <person name="Bechman K.B."/>
            <person name="Herman A."/>
            <person name="Abrahante J.E."/>
            <person name="Garbe J."/>
        </authorList>
    </citation>
    <scope>NUCLEOTIDE SEQUENCE</scope>
    <source>
        <strain evidence="1">Duluth1</strain>
        <tissue evidence="1">Whole animal</tissue>
    </source>
</reference>
<proteinExistence type="predicted"/>
<evidence type="ECO:0000313" key="2">
    <source>
        <dbReference type="Proteomes" id="UP000828390"/>
    </source>
</evidence>
<keyword evidence="2" id="KW-1185">Reference proteome</keyword>
<dbReference type="Proteomes" id="UP000828390">
    <property type="component" value="Unassembled WGS sequence"/>
</dbReference>
<dbReference type="AlphaFoldDB" id="A0A9D4D1W8"/>
<name>A0A9D4D1W8_DREPO</name>
<dbReference type="EMBL" id="JAIWYP010000011">
    <property type="protein sequence ID" value="KAH3736475.1"/>
    <property type="molecule type" value="Genomic_DNA"/>
</dbReference>
<accession>A0A9D4D1W8</accession>